<keyword evidence="9" id="KW-1185">Reference proteome</keyword>
<gene>
    <name evidence="8" type="ORF">D7S89_03275</name>
</gene>
<organism evidence="8 9">
    <name type="scientific">Trinickia fusca</name>
    <dbReference type="NCBI Taxonomy" id="2419777"/>
    <lineage>
        <taxon>Bacteria</taxon>
        <taxon>Pseudomonadati</taxon>
        <taxon>Pseudomonadota</taxon>
        <taxon>Betaproteobacteria</taxon>
        <taxon>Burkholderiales</taxon>
        <taxon>Burkholderiaceae</taxon>
        <taxon>Trinickia</taxon>
    </lineage>
</organism>
<dbReference type="SUPFAM" id="SSF103481">
    <property type="entry name" value="Multidrug resistance efflux transporter EmrE"/>
    <property type="match status" value="1"/>
</dbReference>
<feature type="transmembrane region" description="Helical" evidence="6">
    <location>
        <begin position="125"/>
        <end position="145"/>
    </location>
</feature>
<sequence>MVSMCCVQFGAALSVPAMQSVGLFRGAALRLAFAALILLLWRRPPLATLRREPALILLGMAMAGMLLGFYAALRTLPQGLVVAISLLGPLLLAWRQDRRGWKWPVLALLGILALSRHGELWVIDAAGLAWAAVSAGCWAAYIVLLRRAGEACRGEEGVALALLVAALSAAPWAWLEGGAWPDWTILLQVAGLSLLMPALPYLLEQAALRRMPSASFGMLMSVEPAIAVLAGAALLGQTPTWSQLAGTALVIAASLGSLAES</sequence>
<feature type="transmembrane region" description="Helical" evidence="6">
    <location>
        <begin position="101"/>
        <end position="119"/>
    </location>
</feature>
<evidence type="ECO:0000256" key="1">
    <source>
        <dbReference type="ARBA" id="ARBA00004651"/>
    </source>
</evidence>
<evidence type="ECO:0000313" key="9">
    <source>
        <dbReference type="Proteomes" id="UP000280434"/>
    </source>
</evidence>
<feature type="transmembrane region" description="Helical" evidence="6">
    <location>
        <begin position="78"/>
        <end position="94"/>
    </location>
</feature>
<evidence type="ECO:0000256" key="3">
    <source>
        <dbReference type="ARBA" id="ARBA00022692"/>
    </source>
</evidence>
<dbReference type="PANTHER" id="PTHR42920">
    <property type="entry name" value="OS03G0707200 PROTEIN-RELATED"/>
    <property type="match status" value="1"/>
</dbReference>
<dbReference type="EMBL" id="RBZV01000001">
    <property type="protein sequence ID" value="RKP52541.1"/>
    <property type="molecule type" value="Genomic_DNA"/>
</dbReference>
<dbReference type="PANTHER" id="PTHR42920:SF5">
    <property type="entry name" value="EAMA DOMAIN-CONTAINING PROTEIN"/>
    <property type="match status" value="1"/>
</dbReference>
<feature type="transmembrane region" description="Helical" evidence="6">
    <location>
        <begin position="23"/>
        <end position="41"/>
    </location>
</feature>
<proteinExistence type="predicted"/>
<accession>A0A494XSA3</accession>
<keyword evidence="4 6" id="KW-1133">Transmembrane helix</keyword>
<protein>
    <submittedName>
        <fullName evidence="8">EamA family transporter</fullName>
    </submittedName>
</protein>
<feature type="transmembrane region" description="Helical" evidence="6">
    <location>
        <begin position="157"/>
        <end position="174"/>
    </location>
</feature>
<dbReference type="Proteomes" id="UP000280434">
    <property type="component" value="Unassembled WGS sequence"/>
</dbReference>
<keyword evidence="3 6" id="KW-0812">Transmembrane</keyword>
<comment type="subcellular location">
    <subcellularLocation>
        <location evidence="1">Cell membrane</location>
        <topology evidence="1">Multi-pass membrane protein</topology>
    </subcellularLocation>
</comment>
<dbReference type="InterPro" id="IPR051258">
    <property type="entry name" value="Diverse_Substrate_Transporter"/>
</dbReference>
<dbReference type="InterPro" id="IPR037185">
    <property type="entry name" value="EmrE-like"/>
</dbReference>
<comment type="caution">
    <text evidence="8">The sequence shown here is derived from an EMBL/GenBank/DDBJ whole genome shotgun (WGS) entry which is preliminary data.</text>
</comment>
<feature type="transmembrane region" description="Helical" evidence="6">
    <location>
        <begin position="215"/>
        <end position="235"/>
    </location>
</feature>
<feature type="transmembrane region" description="Helical" evidence="6">
    <location>
        <begin position="180"/>
        <end position="203"/>
    </location>
</feature>
<feature type="transmembrane region" description="Helical" evidence="6">
    <location>
        <begin position="53"/>
        <end position="72"/>
    </location>
</feature>
<dbReference type="GO" id="GO:0005886">
    <property type="term" value="C:plasma membrane"/>
    <property type="evidence" value="ECO:0007669"/>
    <property type="project" value="UniProtKB-SubCell"/>
</dbReference>
<feature type="domain" description="EamA" evidence="7">
    <location>
        <begin position="127"/>
        <end position="256"/>
    </location>
</feature>
<evidence type="ECO:0000259" key="7">
    <source>
        <dbReference type="Pfam" id="PF00892"/>
    </source>
</evidence>
<evidence type="ECO:0000313" key="8">
    <source>
        <dbReference type="EMBL" id="RKP52541.1"/>
    </source>
</evidence>
<dbReference type="AlphaFoldDB" id="A0A494XSA3"/>
<name>A0A494XSA3_9BURK</name>
<evidence type="ECO:0000256" key="4">
    <source>
        <dbReference type="ARBA" id="ARBA00022989"/>
    </source>
</evidence>
<evidence type="ECO:0000256" key="5">
    <source>
        <dbReference type="ARBA" id="ARBA00023136"/>
    </source>
</evidence>
<evidence type="ECO:0000256" key="2">
    <source>
        <dbReference type="ARBA" id="ARBA00022475"/>
    </source>
</evidence>
<evidence type="ECO:0000256" key="6">
    <source>
        <dbReference type="SAM" id="Phobius"/>
    </source>
</evidence>
<keyword evidence="2" id="KW-1003">Cell membrane</keyword>
<keyword evidence="5 6" id="KW-0472">Membrane</keyword>
<dbReference type="Pfam" id="PF00892">
    <property type="entry name" value="EamA"/>
    <property type="match status" value="1"/>
</dbReference>
<reference evidence="8 9" key="1">
    <citation type="submission" date="2018-10" db="EMBL/GenBank/DDBJ databases">
        <title>Paraburkholderia sp. 7MK8-2, isolated from soil.</title>
        <authorList>
            <person name="Gao Z.-H."/>
            <person name="Qiu L.-H."/>
        </authorList>
    </citation>
    <scope>NUCLEOTIDE SEQUENCE [LARGE SCALE GENOMIC DNA]</scope>
    <source>
        <strain evidence="8 9">7MK8-2</strain>
    </source>
</reference>
<dbReference type="InterPro" id="IPR000620">
    <property type="entry name" value="EamA_dom"/>
</dbReference>